<keyword evidence="6 8" id="KW-0560">Oxidoreductase</keyword>
<organism evidence="8 9">
    <name type="scientific">Mycolicibacterium austroafricanum</name>
    <name type="common">Mycobacterium austroafricanum</name>
    <dbReference type="NCBI Taxonomy" id="39687"/>
    <lineage>
        <taxon>Bacteria</taxon>
        <taxon>Bacillati</taxon>
        <taxon>Actinomycetota</taxon>
        <taxon>Actinomycetes</taxon>
        <taxon>Mycobacteriales</taxon>
        <taxon>Mycobacteriaceae</taxon>
        <taxon>Mycolicibacterium</taxon>
    </lineage>
</organism>
<dbReference type="Proteomes" id="UP001172687">
    <property type="component" value="Unassembled WGS sequence"/>
</dbReference>
<dbReference type="Pfam" id="PF00743">
    <property type="entry name" value="FMO-like"/>
    <property type="match status" value="1"/>
</dbReference>
<dbReference type="PANTHER" id="PTHR43098:SF3">
    <property type="entry name" value="L-ORNITHINE N(5)-MONOOXYGENASE-RELATED"/>
    <property type="match status" value="1"/>
</dbReference>
<keyword evidence="9" id="KW-1185">Reference proteome</keyword>
<evidence type="ECO:0000256" key="7">
    <source>
        <dbReference type="ARBA" id="ARBA00023033"/>
    </source>
</evidence>
<dbReference type="RefSeq" id="WP_105387561.1">
    <property type="nucleotide sequence ID" value="NZ_CP070380.1"/>
</dbReference>
<comment type="cofactor">
    <cofactor evidence="1">
        <name>FAD</name>
        <dbReference type="ChEBI" id="CHEBI:57692"/>
    </cofactor>
</comment>
<reference evidence="8" key="1">
    <citation type="submission" date="2023-07" db="EMBL/GenBank/DDBJ databases">
        <title>Degradation of tert-butanol by M. austroafricanum TBA100.</title>
        <authorList>
            <person name="Helbich S."/>
            <person name="Vainshtein Y."/>
        </authorList>
    </citation>
    <scope>NUCLEOTIDE SEQUENCE</scope>
    <source>
        <strain evidence="8">TBA100</strain>
    </source>
</reference>
<proteinExistence type="inferred from homology"/>
<dbReference type="PRINTS" id="PR00411">
    <property type="entry name" value="PNDRDTASEI"/>
</dbReference>
<evidence type="ECO:0000256" key="5">
    <source>
        <dbReference type="ARBA" id="ARBA00022857"/>
    </source>
</evidence>
<accession>A0ABT8HC57</accession>
<keyword evidence="5" id="KW-0521">NADP</keyword>
<gene>
    <name evidence="8" type="ORF">QYF68_11010</name>
</gene>
<dbReference type="InterPro" id="IPR020946">
    <property type="entry name" value="Flavin_mOase-like"/>
</dbReference>
<keyword evidence="3" id="KW-0285">Flavoprotein</keyword>
<dbReference type="GO" id="GO:0016491">
    <property type="term" value="F:oxidoreductase activity"/>
    <property type="evidence" value="ECO:0007669"/>
    <property type="project" value="UniProtKB-KW"/>
</dbReference>
<evidence type="ECO:0000313" key="9">
    <source>
        <dbReference type="Proteomes" id="UP001172687"/>
    </source>
</evidence>
<keyword evidence="4" id="KW-0274">FAD</keyword>
<sequence length="542" mass="59567">MTTEHRAARFDALVVGAGFSGLYALHHLRELGLRVRVLERAQAVGGTWLFNRYPGARCDIESIEYSYSFSEEIQQEWVWTETMPAQPEIEAYLNFVADRLDLRRDITFGTDVVAMTFDEDADEWQVRTGTGETFVAPFAIAATGILSVPLEPSIPGMDTFGGSSLFTSRWPEGGVDLTGLRVGVIGTGSTGVQLIPVVAREAAQLKVFQRSPAYTLPWEVRKFEPGELDELKARYPEIRAAQREHPVGAARLSAFSVLLEMLAKPALKSASEQERRRAVEENGIMGALNWGDLFFDIEANQMAAQLYGQAVARIVTDPDTARALTPSHPFACKRPIIDQGYYETFNRDNVTLVDLRADPIVSVRPGGLETERALHELDVLIYATGFDAMTGALSRIDVRGRGGASLGRFWAEEGPLSYLGLAVAGFPNLFTIQGPGSPSAAANFVAALEQNVEWIGACVTYLREHGYRTIEALPEAQQQWIDDATALVAPTVLVHPSCNSWYNGGNVPGKKRMYMGYTAGIPEYRRRCDEIAQAGYAGFKLA</sequence>
<dbReference type="InterPro" id="IPR036188">
    <property type="entry name" value="FAD/NAD-bd_sf"/>
</dbReference>
<dbReference type="EC" id="1.14.13.-" evidence="8"/>
<dbReference type="PANTHER" id="PTHR43098">
    <property type="entry name" value="L-ORNITHINE N(5)-MONOOXYGENASE-RELATED"/>
    <property type="match status" value="1"/>
</dbReference>
<protein>
    <submittedName>
        <fullName evidence="8">NAD(P)/FAD-dependent oxidoreductase</fullName>
        <ecNumber evidence="8">1.14.13.-</ecNumber>
    </submittedName>
</protein>
<evidence type="ECO:0000256" key="3">
    <source>
        <dbReference type="ARBA" id="ARBA00022630"/>
    </source>
</evidence>
<evidence type="ECO:0000256" key="4">
    <source>
        <dbReference type="ARBA" id="ARBA00022827"/>
    </source>
</evidence>
<comment type="similarity">
    <text evidence="2">Belongs to the FAD-binding monooxygenase family.</text>
</comment>
<evidence type="ECO:0000256" key="1">
    <source>
        <dbReference type="ARBA" id="ARBA00001974"/>
    </source>
</evidence>
<dbReference type="SUPFAM" id="SSF51905">
    <property type="entry name" value="FAD/NAD(P)-binding domain"/>
    <property type="match status" value="2"/>
</dbReference>
<comment type="caution">
    <text evidence="8">The sequence shown here is derived from an EMBL/GenBank/DDBJ whole genome shotgun (WGS) entry which is preliminary data.</text>
</comment>
<evidence type="ECO:0000313" key="8">
    <source>
        <dbReference type="EMBL" id="MDN4518350.1"/>
    </source>
</evidence>
<dbReference type="InterPro" id="IPR050775">
    <property type="entry name" value="FAD-binding_Monooxygenases"/>
</dbReference>
<dbReference type="Gene3D" id="3.50.50.60">
    <property type="entry name" value="FAD/NAD(P)-binding domain"/>
    <property type="match status" value="2"/>
</dbReference>
<dbReference type="EMBL" id="JAUHTC010000040">
    <property type="protein sequence ID" value="MDN4518350.1"/>
    <property type="molecule type" value="Genomic_DNA"/>
</dbReference>
<evidence type="ECO:0000256" key="6">
    <source>
        <dbReference type="ARBA" id="ARBA00023002"/>
    </source>
</evidence>
<name>A0ABT8HC57_MYCAO</name>
<evidence type="ECO:0000256" key="2">
    <source>
        <dbReference type="ARBA" id="ARBA00010139"/>
    </source>
</evidence>
<keyword evidence="7" id="KW-0503">Monooxygenase</keyword>